<proteinExistence type="predicted"/>
<dbReference type="EMBL" id="BAAAOS010000061">
    <property type="protein sequence ID" value="GAA1611396.1"/>
    <property type="molecule type" value="Genomic_DNA"/>
</dbReference>
<gene>
    <name evidence="1" type="ORF">GCM10009789_77130</name>
</gene>
<sequence>MVVGRALAVVVLNDWIGWYPTAVPGWPELLRTSSFNNIILFILVTGRAHAVVYLQAARSAEARFTASRLDALTSQLQPHFGP</sequence>
<evidence type="ECO:0000313" key="2">
    <source>
        <dbReference type="Proteomes" id="UP001500393"/>
    </source>
</evidence>
<name>A0ABN2EQ17_9ACTN</name>
<protein>
    <submittedName>
        <fullName evidence="1">Uncharacterized protein</fullName>
    </submittedName>
</protein>
<dbReference type="Proteomes" id="UP001500393">
    <property type="component" value="Unassembled WGS sequence"/>
</dbReference>
<reference evidence="1 2" key="1">
    <citation type="journal article" date="2019" name="Int. J. Syst. Evol. Microbiol.">
        <title>The Global Catalogue of Microorganisms (GCM) 10K type strain sequencing project: providing services to taxonomists for standard genome sequencing and annotation.</title>
        <authorList>
            <consortium name="The Broad Institute Genomics Platform"/>
            <consortium name="The Broad Institute Genome Sequencing Center for Infectious Disease"/>
            <person name="Wu L."/>
            <person name="Ma J."/>
        </authorList>
    </citation>
    <scope>NUCLEOTIDE SEQUENCE [LARGE SCALE GENOMIC DNA]</scope>
    <source>
        <strain evidence="1 2">JCM 14969</strain>
    </source>
</reference>
<keyword evidence="2" id="KW-1185">Reference proteome</keyword>
<accession>A0ABN2EQ17</accession>
<evidence type="ECO:0000313" key="1">
    <source>
        <dbReference type="EMBL" id="GAA1611396.1"/>
    </source>
</evidence>
<comment type="caution">
    <text evidence="1">The sequence shown here is derived from an EMBL/GenBank/DDBJ whole genome shotgun (WGS) entry which is preliminary data.</text>
</comment>
<organism evidence="1 2">
    <name type="scientific">Kribbella sancticallisti</name>
    <dbReference type="NCBI Taxonomy" id="460087"/>
    <lineage>
        <taxon>Bacteria</taxon>
        <taxon>Bacillati</taxon>
        <taxon>Actinomycetota</taxon>
        <taxon>Actinomycetes</taxon>
        <taxon>Propionibacteriales</taxon>
        <taxon>Kribbellaceae</taxon>
        <taxon>Kribbella</taxon>
    </lineage>
</organism>